<dbReference type="EMBL" id="LVVM01003356">
    <property type="protein sequence ID" value="OJA15066.1"/>
    <property type="molecule type" value="Genomic_DNA"/>
</dbReference>
<evidence type="ECO:0000256" key="1">
    <source>
        <dbReference type="SAM" id="MobiDB-lite"/>
    </source>
</evidence>
<dbReference type="Proteomes" id="UP000183567">
    <property type="component" value="Unassembled WGS sequence"/>
</dbReference>
<name>A0A1J8R005_9AGAM</name>
<evidence type="ECO:0000313" key="3">
    <source>
        <dbReference type="Proteomes" id="UP000183567"/>
    </source>
</evidence>
<protein>
    <submittedName>
        <fullName evidence="2">Uncharacterized protein</fullName>
    </submittedName>
</protein>
<dbReference type="AlphaFoldDB" id="A0A1J8R005"/>
<evidence type="ECO:0000313" key="2">
    <source>
        <dbReference type="EMBL" id="OJA15066.1"/>
    </source>
</evidence>
<comment type="caution">
    <text evidence="2">The sequence shown here is derived from an EMBL/GenBank/DDBJ whole genome shotgun (WGS) entry which is preliminary data.</text>
</comment>
<gene>
    <name evidence="2" type="ORF">AZE42_12616</name>
</gene>
<sequence>MNTIPEGLDDNEAISDLEWMPRRMKSASDALPDKRCS</sequence>
<accession>A0A1J8R005</accession>
<reference evidence="2 3" key="1">
    <citation type="submission" date="2016-03" db="EMBL/GenBank/DDBJ databases">
        <title>Comparative genomics of the ectomycorrhizal sister species Rhizopogon vinicolor and Rhizopogon vesiculosus (Basidiomycota: Boletales) reveals a divergence of the mating type B locus.</title>
        <authorList>
            <person name="Mujic A.B."/>
            <person name="Kuo A."/>
            <person name="Tritt A."/>
            <person name="Lipzen A."/>
            <person name="Chen C."/>
            <person name="Johnson J."/>
            <person name="Sharma A."/>
            <person name="Barry K."/>
            <person name="Grigoriev I.V."/>
            <person name="Spatafora J.W."/>
        </authorList>
    </citation>
    <scope>NUCLEOTIDE SEQUENCE [LARGE SCALE GENOMIC DNA]</scope>
    <source>
        <strain evidence="2 3">AM-OR11-056</strain>
    </source>
</reference>
<keyword evidence="3" id="KW-1185">Reference proteome</keyword>
<feature type="region of interest" description="Disordered" evidence="1">
    <location>
        <begin position="1"/>
        <end position="37"/>
    </location>
</feature>
<organism evidence="2 3">
    <name type="scientific">Rhizopogon vesiculosus</name>
    <dbReference type="NCBI Taxonomy" id="180088"/>
    <lineage>
        <taxon>Eukaryota</taxon>
        <taxon>Fungi</taxon>
        <taxon>Dikarya</taxon>
        <taxon>Basidiomycota</taxon>
        <taxon>Agaricomycotina</taxon>
        <taxon>Agaricomycetes</taxon>
        <taxon>Agaricomycetidae</taxon>
        <taxon>Boletales</taxon>
        <taxon>Suillineae</taxon>
        <taxon>Rhizopogonaceae</taxon>
        <taxon>Rhizopogon</taxon>
    </lineage>
</organism>
<proteinExistence type="predicted"/>